<feature type="domain" description="Isochorismatase-like" evidence="2">
    <location>
        <begin position="36"/>
        <end position="212"/>
    </location>
</feature>
<protein>
    <submittedName>
        <fullName evidence="3">Carbamoylsarcosine amidase</fullName>
    </submittedName>
</protein>
<name>A0A1W6ZL92_9HYPH</name>
<accession>A0A1W6ZL92</accession>
<dbReference type="AlphaFoldDB" id="A0A1W6ZL92"/>
<organism evidence="3 4">
    <name type="scientific">Pseudorhodoplanes sinuspersici</name>
    <dbReference type="NCBI Taxonomy" id="1235591"/>
    <lineage>
        <taxon>Bacteria</taxon>
        <taxon>Pseudomonadati</taxon>
        <taxon>Pseudomonadota</taxon>
        <taxon>Alphaproteobacteria</taxon>
        <taxon>Hyphomicrobiales</taxon>
        <taxon>Pseudorhodoplanes</taxon>
    </lineage>
</organism>
<dbReference type="EMBL" id="CP021112">
    <property type="protein sequence ID" value="ARP98007.1"/>
    <property type="molecule type" value="Genomic_DNA"/>
</dbReference>
<dbReference type="STRING" id="1235591.CAK95_02120"/>
<dbReference type="Pfam" id="PF00857">
    <property type="entry name" value="Isochorismatase"/>
    <property type="match status" value="1"/>
</dbReference>
<keyword evidence="4" id="KW-1185">Reference proteome</keyword>
<evidence type="ECO:0000256" key="1">
    <source>
        <dbReference type="ARBA" id="ARBA00022801"/>
    </source>
</evidence>
<reference evidence="3 4" key="1">
    <citation type="submission" date="2017-05" db="EMBL/GenBank/DDBJ databases">
        <title>Full genome sequence of Pseudorhodoplanes sinuspersici.</title>
        <authorList>
            <person name="Dastgheib S.M.M."/>
            <person name="Shavandi M."/>
            <person name="Tirandaz H."/>
        </authorList>
    </citation>
    <scope>NUCLEOTIDE SEQUENCE [LARGE SCALE GENOMIC DNA]</scope>
    <source>
        <strain evidence="3 4">RIPI110</strain>
    </source>
</reference>
<dbReference type="PANTHER" id="PTHR43540">
    <property type="entry name" value="PEROXYUREIDOACRYLATE/UREIDOACRYLATE AMIDOHYDROLASE-RELATED"/>
    <property type="match status" value="1"/>
</dbReference>
<dbReference type="InterPro" id="IPR000868">
    <property type="entry name" value="Isochorismatase-like_dom"/>
</dbReference>
<dbReference type="Proteomes" id="UP000194137">
    <property type="component" value="Chromosome"/>
</dbReference>
<evidence type="ECO:0000313" key="4">
    <source>
        <dbReference type="Proteomes" id="UP000194137"/>
    </source>
</evidence>
<evidence type="ECO:0000313" key="3">
    <source>
        <dbReference type="EMBL" id="ARP98007.1"/>
    </source>
</evidence>
<dbReference type="KEGG" id="psin:CAK95_02120"/>
<keyword evidence="1" id="KW-0378">Hydrolase</keyword>
<dbReference type="Gene3D" id="3.40.50.850">
    <property type="entry name" value="Isochorismatase-like"/>
    <property type="match status" value="1"/>
</dbReference>
<dbReference type="GO" id="GO:0016787">
    <property type="term" value="F:hydrolase activity"/>
    <property type="evidence" value="ECO:0007669"/>
    <property type="project" value="UniProtKB-KW"/>
</dbReference>
<dbReference type="InterPro" id="IPR036380">
    <property type="entry name" value="Isochorismatase-like_sf"/>
</dbReference>
<dbReference type="OrthoDB" id="7500697at2"/>
<sequence>MSRSTTEEIRLSTDNEEEIFARRGFGMRIGFGSHPALIVIDIIRAFTDPGRPLGSDLSEQIVATQKLLAVAHDRKFPVIFSTVRYDETDNRDAGIWRLKMRGIADLAAGTNGHEIDERLDVRASDGMLLKKYSSCFFGTDLAPRLTSQGVDTLIIAGCSTSGCVRATAVDSVQSGFRPMVVSEAVGDRSKKAHDQSLFDLNAKYADVVSLEETIQYMRRVGHNNYVP</sequence>
<dbReference type="SUPFAM" id="SSF52499">
    <property type="entry name" value="Isochorismatase-like hydrolases"/>
    <property type="match status" value="1"/>
</dbReference>
<dbReference type="InterPro" id="IPR050272">
    <property type="entry name" value="Isochorismatase-like_hydrls"/>
</dbReference>
<gene>
    <name evidence="3" type="ORF">CAK95_02120</name>
</gene>
<proteinExistence type="predicted"/>
<evidence type="ECO:0000259" key="2">
    <source>
        <dbReference type="Pfam" id="PF00857"/>
    </source>
</evidence>
<dbReference type="PANTHER" id="PTHR43540:SF1">
    <property type="entry name" value="ISOCHORISMATASE HYDROLASE"/>
    <property type="match status" value="1"/>
</dbReference>